<dbReference type="Proteomes" id="UP000030765">
    <property type="component" value="Unassembled WGS sequence"/>
</dbReference>
<name>A0A084WJQ4_ANOSI</name>
<keyword evidence="3" id="KW-1185">Reference proteome</keyword>
<protein>
    <submittedName>
        <fullName evidence="1">AGAP007065-PA-like protein</fullName>
    </submittedName>
</protein>
<reference evidence="1 3" key="1">
    <citation type="journal article" date="2014" name="BMC Genomics">
        <title>Genome sequence of Anopheles sinensis provides insight into genetics basis of mosquito competence for malaria parasites.</title>
        <authorList>
            <person name="Zhou D."/>
            <person name="Zhang D."/>
            <person name="Ding G."/>
            <person name="Shi L."/>
            <person name="Hou Q."/>
            <person name="Ye Y."/>
            <person name="Xu Y."/>
            <person name="Zhou H."/>
            <person name="Xiong C."/>
            <person name="Li S."/>
            <person name="Yu J."/>
            <person name="Hong S."/>
            <person name="Yu X."/>
            <person name="Zou P."/>
            <person name="Chen C."/>
            <person name="Chang X."/>
            <person name="Wang W."/>
            <person name="Lv Y."/>
            <person name="Sun Y."/>
            <person name="Ma L."/>
            <person name="Shen B."/>
            <person name="Zhu C."/>
        </authorList>
    </citation>
    <scope>NUCLEOTIDE SEQUENCE [LARGE SCALE GENOMIC DNA]</scope>
</reference>
<dbReference type="EMBL" id="KE525348">
    <property type="protein sequence ID" value="KFB50448.1"/>
    <property type="molecule type" value="Genomic_DNA"/>
</dbReference>
<gene>
    <name evidence="1" type="ORF">ZHAS_00018479</name>
</gene>
<evidence type="ECO:0000313" key="3">
    <source>
        <dbReference type="Proteomes" id="UP000030765"/>
    </source>
</evidence>
<evidence type="ECO:0000313" key="2">
    <source>
        <dbReference type="EnsemblMetazoa" id="ASIC018479-PA"/>
    </source>
</evidence>
<dbReference type="STRING" id="74873.A0A084WJQ4"/>
<reference evidence="2" key="2">
    <citation type="submission" date="2020-05" db="UniProtKB">
        <authorList>
            <consortium name="EnsemblMetazoa"/>
        </authorList>
    </citation>
    <scope>IDENTIFICATION</scope>
</reference>
<dbReference type="EnsemblMetazoa" id="ASIC018479-RA">
    <property type="protein sequence ID" value="ASIC018479-PA"/>
    <property type="gene ID" value="ASIC018479"/>
</dbReference>
<organism evidence="2 3">
    <name type="scientific">Anopheles sinensis</name>
    <name type="common">Mosquito</name>
    <dbReference type="NCBI Taxonomy" id="74873"/>
    <lineage>
        <taxon>Eukaryota</taxon>
        <taxon>Metazoa</taxon>
        <taxon>Ecdysozoa</taxon>
        <taxon>Arthropoda</taxon>
        <taxon>Hexapoda</taxon>
        <taxon>Insecta</taxon>
        <taxon>Pterygota</taxon>
        <taxon>Neoptera</taxon>
        <taxon>Endopterygota</taxon>
        <taxon>Diptera</taxon>
        <taxon>Nematocera</taxon>
        <taxon>Culicoidea</taxon>
        <taxon>Culicidae</taxon>
        <taxon>Anophelinae</taxon>
        <taxon>Anopheles</taxon>
    </lineage>
</organism>
<accession>A0A084WJQ4</accession>
<dbReference type="EMBL" id="ATLV01024046">
    <property type="status" value="NOT_ANNOTATED_CDS"/>
    <property type="molecule type" value="Genomic_DNA"/>
</dbReference>
<evidence type="ECO:0000313" key="1">
    <source>
        <dbReference type="EMBL" id="KFB50448.1"/>
    </source>
</evidence>
<dbReference type="AlphaFoldDB" id="A0A084WJQ4"/>
<sequence>MDYSRRGVTCMHSPILTSAEDCGEAAAAAQRRSLLSAVAEPKGLNLKWYDSFVRCTDSRPSSLIVVARERESGNGRVSLVLVGLWHHQPWRYLASLEMCETYGFGGDTMDKDYVRKRLKCFNGSSNAASNNEVGGGGSNLITNNTCNSTTNNTELGSMRWADDLDLDLTNELSSNGYIRYDFNNG</sequence>
<dbReference type="VEuPathDB" id="VectorBase:ASIS016995"/>
<proteinExistence type="predicted"/>
<dbReference type="VEuPathDB" id="VectorBase:ASIC018479"/>